<protein>
    <recommendedName>
        <fullName evidence="5">Lipoprotein</fullName>
    </recommendedName>
</protein>
<accession>A0ABW4TGG9</accession>
<feature type="chain" id="PRO_5046833577" description="Lipoprotein" evidence="2">
    <location>
        <begin position="22"/>
        <end position="348"/>
    </location>
</feature>
<proteinExistence type="predicted"/>
<feature type="region of interest" description="Disordered" evidence="1">
    <location>
        <begin position="189"/>
        <end position="211"/>
    </location>
</feature>
<evidence type="ECO:0000256" key="1">
    <source>
        <dbReference type="SAM" id="MobiDB-lite"/>
    </source>
</evidence>
<evidence type="ECO:0000313" key="4">
    <source>
        <dbReference type="Proteomes" id="UP001597351"/>
    </source>
</evidence>
<dbReference type="RefSeq" id="WP_343915693.1">
    <property type="nucleotide sequence ID" value="NZ_BAAAJT010000002.1"/>
</dbReference>
<evidence type="ECO:0000256" key="2">
    <source>
        <dbReference type="SAM" id="SignalP"/>
    </source>
</evidence>
<organism evidence="3 4">
    <name type="scientific">Nocardioides aestuarii</name>
    <dbReference type="NCBI Taxonomy" id="252231"/>
    <lineage>
        <taxon>Bacteria</taxon>
        <taxon>Bacillati</taxon>
        <taxon>Actinomycetota</taxon>
        <taxon>Actinomycetes</taxon>
        <taxon>Propionibacteriales</taxon>
        <taxon>Nocardioidaceae</taxon>
        <taxon>Nocardioides</taxon>
    </lineage>
</organism>
<dbReference type="EMBL" id="JBHUGD010000001">
    <property type="protein sequence ID" value="MFD1945418.1"/>
    <property type="molecule type" value="Genomic_DNA"/>
</dbReference>
<gene>
    <name evidence="3" type="ORF">ACFSDE_01340</name>
</gene>
<comment type="caution">
    <text evidence="3">The sequence shown here is derived from an EMBL/GenBank/DDBJ whole genome shotgun (WGS) entry which is preliminary data.</text>
</comment>
<keyword evidence="4" id="KW-1185">Reference proteome</keyword>
<name>A0ABW4TGG9_9ACTN</name>
<dbReference type="PROSITE" id="PS51257">
    <property type="entry name" value="PROKAR_LIPOPROTEIN"/>
    <property type="match status" value="1"/>
</dbReference>
<evidence type="ECO:0008006" key="5">
    <source>
        <dbReference type="Google" id="ProtNLM"/>
    </source>
</evidence>
<reference evidence="4" key="1">
    <citation type="journal article" date="2019" name="Int. J. Syst. Evol. Microbiol.">
        <title>The Global Catalogue of Microorganisms (GCM) 10K type strain sequencing project: providing services to taxonomists for standard genome sequencing and annotation.</title>
        <authorList>
            <consortium name="The Broad Institute Genomics Platform"/>
            <consortium name="The Broad Institute Genome Sequencing Center for Infectious Disease"/>
            <person name="Wu L."/>
            <person name="Ma J."/>
        </authorList>
    </citation>
    <scope>NUCLEOTIDE SEQUENCE [LARGE SCALE GENOMIC DNA]</scope>
    <source>
        <strain evidence="4">CGMCC 1.12477</strain>
    </source>
</reference>
<dbReference type="Proteomes" id="UP001597351">
    <property type="component" value="Unassembled WGS sequence"/>
</dbReference>
<feature type="signal peptide" evidence="2">
    <location>
        <begin position="1"/>
        <end position="21"/>
    </location>
</feature>
<evidence type="ECO:0000313" key="3">
    <source>
        <dbReference type="EMBL" id="MFD1945418.1"/>
    </source>
</evidence>
<keyword evidence="2" id="KW-0732">Signal</keyword>
<sequence>MGRIAVGTALTGLLLVTTACGIETGPAASETVPITPRAIAAIAIDHVGADTSERGATYTDEDSPPGWLGADLRYRPSPGDDGDLVRVVVAPGEPAQDPCVHAECAELDTDVAGARLVLRWEELVPEEDPGVVMVVMLRDDEYSFALQAGPAITDDPRQLDLPESVEDMVAVVEDPRLRLETTADAVTAGGDLADWEGEDPEPSGPPATGRADLTDRAVAVVVDERLPGAVAARPPESDWGEVVGSELEYEGAPGVRVTVAAVGTGDPCRPARCRERRTDVPGAALLAGRDESGRVLVLRLPEQVVVLRQVGDVFTEAQLAAVVEDPRLRLRTRAALVQEGEALAIWEG</sequence>